<dbReference type="InterPro" id="IPR016131">
    <property type="entry name" value="Haemerythrin_Fe_BS"/>
</dbReference>
<dbReference type="InterPro" id="IPR035938">
    <property type="entry name" value="Hemerythrin-like_sf"/>
</dbReference>
<dbReference type="CDD" id="cd12107">
    <property type="entry name" value="Hemerythrin"/>
    <property type="match status" value="1"/>
</dbReference>
<dbReference type="PANTHER" id="PTHR37164">
    <property type="entry name" value="BACTERIOHEMERYTHRIN"/>
    <property type="match status" value="1"/>
</dbReference>
<evidence type="ECO:0000256" key="1">
    <source>
        <dbReference type="ARBA" id="ARBA00010587"/>
    </source>
</evidence>
<name>A0A060DE57_9PROT</name>
<feature type="domain" description="Hemerythrin-like" evidence="5">
    <location>
        <begin position="20"/>
        <end position="134"/>
    </location>
</feature>
<dbReference type="GO" id="GO:0005344">
    <property type="term" value="F:oxygen carrier activity"/>
    <property type="evidence" value="ECO:0007669"/>
    <property type="project" value="UniProtKB-KW"/>
</dbReference>
<evidence type="ECO:0000259" key="5">
    <source>
        <dbReference type="Pfam" id="PF01814"/>
    </source>
</evidence>
<dbReference type="Pfam" id="PF01814">
    <property type="entry name" value="Hemerythrin"/>
    <property type="match status" value="1"/>
</dbReference>
<dbReference type="Proteomes" id="UP000027186">
    <property type="component" value="Chromosome"/>
</dbReference>
<dbReference type="PROSITE" id="PS00550">
    <property type="entry name" value="HEMERYTHRINS"/>
    <property type="match status" value="1"/>
</dbReference>
<dbReference type="InterPro" id="IPR012827">
    <property type="entry name" value="Hemerythrin_metal-bd"/>
</dbReference>
<evidence type="ECO:0000256" key="2">
    <source>
        <dbReference type="ARBA" id="ARBA00022621"/>
    </source>
</evidence>
<evidence type="ECO:0000256" key="3">
    <source>
        <dbReference type="ARBA" id="ARBA00022723"/>
    </source>
</evidence>
<dbReference type="KEGG" id="abq:ABAZ39_10445"/>
<dbReference type="EMBL" id="CP007793">
    <property type="protein sequence ID" value="AIB12411.1"/>
    <property type="molecule type" value="Genomic_DNA"/>
</dbReference>
<dbReference type="Gene3D" id="1.20.120.50">
    <property type="entry name" value="Hemerythrin-like"/>
    <property type="match status" value="1"/>
</dbReference>
<dbReference type="SUPFAM" id="SSF47188">
    <property type="entry name" value="Hemerythrin-like"/>
    <property type="match status" value="1"/>
</dbReference>
<evidence type="ECO:0000313" key="6">
    <source>
        <dbReference type="EMBL" id="AIB12411.1"/>
    </source>
</evidence>
<proteinExistence type="inferred from homology"/>
<dbReference type="RefSeq" id="WP_014239689.1">
    <property type="nucleotide sequence ID" value="NZ_CP007793.1"/>
</dbReference>
<protein>
    <recommendedName>
        <fullName evidence="5">Hemerythrin-like domain-containing protein</fullName>
    </recommendedName>
</protein>
<organism evidence="6 7">
    <name type="scientific">Azospirillum argentinense</name>
    <dbReference type="NCBI Taxonomy" id="2970906"/>
    <lineage>
        <taxon>Bacteria</taxon>
        <taxon>Pseudomonadati</taxon>
        <taxon>Pseudomonadota</taxon>
        <taxon>Alphaproteobacteria</taxon>
        <taxon>Rhodospirillales</taxon>
        <taxon>Azospirillaceae</taxon>
        <taxon>Azospirillum</taxon>
    </lineage>
</organism>
<reference evidence="6 7" key="1">
    <citation type="journal article" date="2014" name="Genome Announc.">
        <title>Complete Genome Sequence of the Model Rhizosphere Strain Azospirillum brasilense Az39, Successfully Applied in Agriculture.</title>
        <authorList>
            <person name="Rivera D."/>
            <person name="Revale S."/>
            <person name="Molina R."/>
            <person name="Gualpa J."/>
            <person name="Puente M."/>
            <person name="Maroniche G."/>
            <person name="Paris G."/>
            <person name="Baker D."/>
            <person name="Clavijo B."/>
            <person name="McLay K."/>
            <person name="Spaepen S."/>
            <person name="Perticari A."/>
            <person name="Vazquez M."/>
            <person name="Wisniewski-Dye F."/>
            <person name="Watkins C."/>
            <person name="Martinez-Abarca F."/>
            <person name="Vanderleyden J."/>
            <person name="Cassan F."/>
        </authorList>
    </citation>
    <scope>NUCLEOTIDE SEQUENCE [LARGE SCALE GENOMIC DNA]</scope>
    <source>
        <strain evidence="6 7">Az39</strain>
    </source>
</reference>
<keyword evidence="4" id="KW-0408">Iron</keyword>
<keyword evidence="2" id="KW-0813">Transport</keyword>
<keyword evidence="2" id="KW-0561">Oxygen transport</keyword>
<dbReference type="InterPro" id="IPR012312">
    <property type="entry name" value="Hemerythrin-like"/>
</dbReference>
<dbReference type="PANTHER" id="PTHR37164:SF1">
    <property type="entry name" value="BACTERIOHEMERYTHRIN"/>
    <property type="match status" value="1"/>
</dbReference>
<dbReference type="NCBIfam" id="TIGR02481">
    <property type="entry name" value="hemeryth_dom"/>
    <property type="match status" value="1"/>
</dbReference>
<dbReference type="NCBIfam" id="NF033749">
    <property type="entry name" value="bact_hemeryth"/>
    <property type="match status" value="1"/>
</dbReference>
<dbReference type="GO" id="GO:0046872">
    <property type="term" value="F:metal ion binding"/>
    <property type="evidence" value="ECO:0007669"/>
    <property type="project" value="UniProtKB-KW"/>
</dbReference>
<evidence type="ECO:0000256" key="4">
    <source>
        <dbReference type="ARBA" id="ARBA00023004"/>
    </source>
</evidence>
<dbReference type="AlphaFoldDB" id="A0A060DE57"/>
<keyword evidence="3" id="KW-0479">Metal-binding</keyword>
<dbReference type="InterPro" id="IPR050669">
    <property type="entry name" value="Hemerythrin"/>
</dbReference>
<evidence type="ECO:0000313" key="7">
    <source>
        <dbReference type="Proteomes" id="UP000027186"/>
    </source>
</evidence>
<gene>
    <name evidence="6" type="ORF">ABAZ39_10445</name>
</gene>
<accession>A0A060DE57</accession>
<sequence>MDMPAENFQDLVWSDDLALGVEDIDEQHKHWIELVQAFHVAVAEGRSREEVYRTLADAVVYTEIHFASEQKVMEEAGYPFLADHLVQHSLAWEQLHAFTTGNVPEENIAEYLATFLPQWLMLHINSADRQFARWLKERDAVPAELADAQLSGRVFPNIPV</sequence>
<comment type="similarity">
    <text evidence="1">Belongs to the hemerythrin family.</text>
</comment>